<proteinExistence type="predicted"/>
<dbReference type="Pfam" id="PF05135">
    <property type="entry name" value="Phage_connect_1"/>
    <property type="match status" value="1"/>
</dbReference>
<name>A0ABS4GXV2_9BACL</name>
<keyword evidence="2" id="KW-1185">Reference proteome</keyword>
<dbReference type="EMBL" id="JAGGKT010000041">
    <property type="protein sequence ID" value="MBP1935099.1"/>
    <property type="molecule type" value="Genomic_DNA"/>
</dbReference>
<dbReference type="InterPro" id="IPR021146">
    <property type="entry name" value="Phage_gp6-like_head-tail"/>
</dbReference>
<evidence type="ECO:0008006" key="3">
    <source>
        <dbReference type="Google" id="ProtNLM"/>
    </source>
</evidence>
<accession>A0ABS4GXV2</accession>
<reference evidence="1 2" key="1">
    <citation type="submission" date="2021-03" db="EMBL/GenBank/DDBJ databases">
        <title>Genomic Encyclopedia of Type Strains, Phase IV (KMG-IV): sequencing the most valuable type-strain genomes for metagenomic binning, comparative biology and taxonomic classification.</title>
        <authorList>
            <person name="Goeker M."/>
        </authorList>
    </citation>
    <scope>NUCLEOTIDE SEQUENCE [LARGE SCALE GENOMIC DNA]</scope>
    <source>
        <strain evidence="1 2">DSM 24738</strain>
    </source>
</reference>
<evidence type="ECO:0000313" key="1">
    <source>
        <dbReference type="EMBL" id="MBP1935099.1"/>
    </source>
</evidence>
<dbReference type="InterPro" id="IPR053746">
    <property type="entry name" value="Viral_HT_Connector_Assembly"/>
</dbReference>
<dbReference type="Proteomes" id="UP001519343">
    <property type="component" value="Unassembled WGS sequence"/>
</dbReference>
<gene>
    <name evidence="1" type="ORF">J2Z37_005136</name>
</gene>
<evidence type="ECO:0000313" key="2">
    <source>
        <dbReference type="Proteomes" id="UP001519343"/>
    </source>
</evidence>
<protein>
    <recommendedName>
        <fullName evidence="3">Phage gp6-like head-tail connector protein</fullName>
    </recommendedName>
</protein>
<organism evidence="1 2">
    <name type="scientific">Ammoniphilus resinae</name>
    <dbReference type="NCBI Taxonomy" id="861532"/>
    <lineage>
        <taxon>Bacteria</taxon>
        <taxon>Bacillati</taxon>
        <taxon>Bacillota</taxon>
        <taxon>Bacilli</taxon>
        <taxon>Bacillales</taxon>
        <taxon>Paenibacillaceae</taxon>
        <taxon>Aneurinibacillus group</taxon>
        <taxon>Ammoniphilus</taxon>
    </lineage>
</organism>
<dbReference type="RefSeq" id="WP_209813058.1">
    <property type="nucleotide sequence ID" value="NZ_JAGGKT010000041.1"/>
</dbReference>
<sequence length="101" mass="11577">MATLDNVKILLELDLLESKQDNLLNLYIQRSTDFILNYCNLTEVPVSLNSVLEDIVVFRYRNKGIENLKSETLGSHSASFLDGLPSDIMQQLNTHRRVRVI</sequence>
<comment type="caution">
    <text evidence="1">The sequence shown here is derived from an EMBL/GenBank/DDBJ whole genome shotgun (WGS) entry which is preliminary data.</text>
</comment>
<dbReference type="Gene3D" id="1.10.246.150">
    <property type="match status" value="1"/>
</dbReference>